<feature type="domain" description="Peptidase M20 dimerisation" evidence="2">
    <location>
        <begin position="314"/>
        <end position="404"/>
    </location>
</feature>
<dbReference type="PANTHER" id="PTHR30575:SF3">
    <property type="entry name" value="PEPTIDASE M20 DIMERISATION DOMAIN-CONTAINING PROTEIN"/>
    <property type="match status" value="1"/>
</dbReference>
<evidence type="ECO:0000256" key="1">
    <source>
        <dbReference type="SAM" id="MobiDB-lite"/>
    </source>
</evidence>
<dbReference type="InterPro" id="IPR017439">
    <property type="entry name" value="Amidohydrolase"/>
</dbReference>
<keyword evidence="3" id="KW-0378">Hydrolase</keyword>
<dbReference type="Pfam" id="PF01546">
    <property type="entry name" value="Peptidase_M20"/>
    <property type="match status" value="1"/>
</dbReference>
<dbReference type="GO" id="GO:0046657">
    <property type="term" value="P:folic acid catabolic process"/>
    <property type="evidence" value="ECO:0007669"/>
    <property type="project" value="TreeGrafter"/>
</dbReference>
<feature type="compositionally biased region" description="Basic and acidic residues" evidence="1">
    <location>
        <begin position="18"/>
        <end position="35"/>
    </location>
</feature>
<comment type="caution">
    <text evidence="3">The sequence shown here is derived from an EMBL/GenBank/DDBJ whole genome shotgun (WGS) entry which is preliminary data.</text>
</comment>
<dbReference type="EMBL" id="RDBE01000001">
    <property type="protein sequence ID" value="RLV50888.1"/>
    <property type="molecule type" value="Genomic_DNA"/>
</dbReference>
<dbReference type="Gene3D" id="3.40.630.10">
    <property type="entry name" value="Zn peptidases"/>
    <property type="match status" value="2"/>
</dbReference>
<dbReference type="InterPro" id="IPR002933">
    <property type="entry name" value="Peptidase_M20"/>
</dbReference>
<evidence type="ECO:0000259" key="2">
    <source>
        <dbReference type="Pfam" id="PF07687"/>
    </source>
</evidence>
<dbReference type="GO" id="GO:0005737">
    <property type="term" value="C:cytoplasm"/>
    <property type="evidence" value="ECO:0007669"/>
    <property type="project" value="TreeGrafter"/>
</dbReference>
<dbReference type="InterPro" id="IPR011650">
    <property type="entry name" value="Peptidase_M20_dimer"/>
</dbReference>
<protein>
    <submittedName>
        <fullName evidence="3">Amidohydrolase</fullName>
    </submittedName>
</protein>
<evidence type="ECO:0000313" key="4">
    <source>
        <dbReference type="Proteomes" id="UP000281708"/>
    </source>
</evidence>
<dbReference type="SUPFAM" id="SSF53187">
    <property type="entry name" value="Zn-dependent exopeptidases"/>
    <property type="match status" value="1"/>
</dbReference>
<feature type="compositionally biased region" description="Basic and acidic residues" evidence="1">
    <location>
        <begin position="53"/>
        <end position="62"/>
    </location>
</feature>
<gene>
    <name evidence="3" type="ORF">D9V37_02780</name>
</gene>
<dbReference type="SUPFAM" id="SSF55031">
    <property type="entry name" value="Bacterial exopeptidase dimerisation domain"/>
    <property type="match status" value="1"/>
</dbReference>
<dbReference type="InterPro" id="IPR052030">
    <property type="entry name" value="Peptidase_M20/M20A_hydrolases"/>
</dbReference>
<dbReference type="Proteomes" id="UP000281708">
    <property type="component" value="Unassembled WGS sequence"/>
</dbReference>
<dbReference type="InterPro" id="IPR036264">
    <property type="entry name" value="Bact_exopeptidase_dim_dom"/>
</dbReference>
<dbReference type="AlphaFoldDB" id="A0A3L8P8P6"/>
<dbReference type="Pfam" id="PF07687">
    <property type="entry name" value="M20_dimer"/>
    <property type="match status" value="1"/>
</dbReference>
<organism evidence="3 4">
    <name type="scientific">Nocardioides mangrovicus</name>
    <dbReference type="NCBI Taxonomy" id="2478913"/>
    <lineage>
        <taxon>Bacteria</taxon>
        <taxon>Bacillati</taxon>
        <taxon>Actinomycetota</taxon>
        <taxon>Actinomycetes</taxon>
        <taxon>Propionibacteriales</taxon>
        <taxon>Nocardioidaceae</taxon>
        <taxon>Nocardioides</taxon>
    </lineage>
</organism>
<dbReference type="GO" id="GO:0016805">
    <property type="term" value="F:dipeptidase activity"/>
    <property type="evidence" value="ECO:0007669"/>
    <property type="project" value="TreeGrafter"/>
</dbReference>
<proteinExistence type="predicted"/>
<evidence type="ECO:0000313" key="3">
    <source>
        <dbReference type="EMBL" id="RLV50888.1"/>
    </source>
</evidence>
<dbReference type="PANTHER" id="PTHR30575">
    <property type="entry name" value="PEPTIDASE M20"/>
    <property type="match status" value="1"/>
</dbReference>
<name>A0A3L8P8P6_9ACTN</name>
<feature type="region of interest" description="Disordered" evidence="1">
    <location>
        <begin position="1"/>
        <end position="62"/>
    </location>
</feature>
<reference evidence="3 4" key="1">
    <citation type="submission" date="2018-10" db="EMBL/GenBank/DDBJ databases">
        <title>Marmoricola sp. 4Q3S-7 whole genome shotgun sequence.</title>
        <authorList>
            <person name="Li F."/>
        </authorList>
    </citation>
    <scope>NUCLEOTIDE SEQUENCE [LARGE SCALE GENOMIC DNA]</scope>
    <source>
        <strain evidence="3 4">4Q3S-7</strain>
    </source>
</reference>
<dbReference type="GO" id="GO:0071713">
    <property type="term" value="F:para-aminobenzoyl-glutamate hydrolase activity"/>
    <property type="evidence" value="ECO:0007669"/>
    <property type="project" value="TreeGrafter"/>
</dbReference>
<sequence>MGGALAGVRAGVRRPGHPPRDDPGHLPDRRLRHQPDLPPQPLPVHAGGADPQVRPRDRDRPDLRADGALRAARGGVLGDHPGRVLRARHPVRSRHLGAAVSTALDWRRDVHAHPEVGFTEFRTASRVAGHLADLGWTVVVGPEAMAHDRRLGVPSEAELDAAFERASSDGGDPRFLPAMRGGHTAVVASIGEGHPHLAIRADIDALPLAENDSRSHRPAAEGFASMYAGRMHACGHDAHVGMAVELAERLAAEPPPGRVTIVFQPAEEGGRGGRAVAASGLVDDVDLLLALHVGLSLPTGTLLASNDGLLANAKLRATFHGRASHAALHPEEGRNALLGAASATLALQGMTRVAGHETRVAVGRIAGGTSSNIVPDRAEMLLEVRADDGEVCDDLERRAREMLAGAAAMHGLEVEVELVGQVTTAVADPAAVAAVREAASAAGLALVEPVAESGVASDDATALMRRVQEHGGLATYAALGADLAGGHHTPTFDVDEAALPLGVDLLERLARSCGR</sequence>
<feature type="compositionally biased region" description="Low complexity" evidence="1">
    <location>
        <begin position="1"/>
        <end position="10"/>
    </location>
</feature>
<dbReference type="NCBIfam" id="TIGR01891">
    <property type="entry name" value="amidohydrolases"/>
    <property type="match status" value="1"/>
</dbReference>
<keyword evidence="4" id="KW-1185">Reference proteome</keyword>
<accession>A0A3L8P8P6</accession>